<dbReference type="AlphaFoldDB" id="A0A857NE58"/>
<gene>
    <name evidence="2" type="ORF">MICH65_0700</name>
</gene>
<proteinExistence type="predicted"/>
<keyword evidence="1" id="KW-0472">Membrane</keyword>
<name>A0A857NE58_9BACT</name>
<feature type="transmembrane region" description="Helical" evidence="1">
    <location>
        <begin position="137"/>
        <end position="158"/>
    </location>
</feature>
<dbReference type="KEGG" id="caqa:MICH65_0700"/>
<evidence type="ECO:0000313" key="2">
    <source>
        <dbReference type="EMBL" id="QHO63681.1"/>
    </source>
</evidence>
<accession>A0A857NE58</accession>
<keyword evidence="1" id="KW-0812">Transmembrane</keyword>
<evidence type="ECO:0000256" key="1">
    <source>
        <dbReference type="SAM" id="Phobius"/>
    </source>
</evidence>
<keyword evidence="1" id="KW-1133">Transmembrane helix</keyword>
<feature type="transmembrane region" description="Helical" evidence="1">
    <location>
        <begin position="164"/>
        <end position="184"/>
    </location>
</feature>
<feature type="transmembrane region" description="Helical" evidence="1">
    <location>
        <begin position="223"/>
        <end position="243"/>
    </location>
</feature>
<feature type="transmembrane region" description="Helical" evidence="1">
    <location>
        <begin position="196"/>
        <end position="217"/>
    </location>
</feature>
<sequence>MTKRFKFVLASGLMALLLWAMQFVVPEHRLQVIIVAVVLSYLLSVWVLFEDLKGVEWITIIILPVFYTLGAGLFSLFLPESVPRILGQRLEADVARLVASLIRALFWVGFGLGYYAIYLTENIFSVAAIRTIQLLRAAHAVGFLLTLLVGLFLFHALVSFKLPFWALSLLAGGMSLPLFLQGNWSMQLKEGLSRRVWLYSLVGALIVAEAALALAFWPVEGLTAALMLVTVMYVVLGLSQQYLSGRLFKNQMNEYVAVAVMVLLASFYITSWR</sequence>
<reference evidence="3" key="1">
    <citation type="journal article" date="2020" name="Microorganisms">
        <title>Complete Genome of a Member of a New Bacterial Lineage in the Microgenomates Group Reveals an Unusual Nucleotide Composition Disparity Between Two Strands of DNA and Limited Metabolic Potential.</title>
        <authorList>
            <person name="Kadnikov V.V."/>
            <person name="Mardanov A.V."/>
            <person name="Beletsky A.V."/>
            <person name="Karnachuk O.V."/>
            <person name="Ravin N.V."/>
        </authorList>
    </citation>
    <scope>NUCLEOTIDE SEQUENCE [LARGE SCALE GENOMIC DNA]</scope>
</reference>
<dbReference type="EMBL" id="CP047901">
    <property type="protein sequence ID" value="QHO63681.1"/>
    <property type="molecule type" value="Genomic_DNA"/>
</dbReference>
<dbReference type="Proteomes" id="UP000463983">
    <property type="component" value="Chromosome"/>
</dbReference>
<evidence type="ECO:0000313" key="3">
    <source>
        <dbReference type="Proteomes" id="UP000463983"/>
    </source>
</evidence>
<dbReference type="InterPro" id="IPR043715">
    <property type="entry name" value="DUF5656"/>
</dbReference>
<feature type="transmembrane region" description="Helical" evidence="1">
    <location>
        <begin position="97"/>
        <end position="117"/>
    </location>
</feature>
<dbReference type="RefSeq" id="WP_161932050.1">
    <property type="nucleotide sequence ID" value="NZ_CP047901.1"/>
</dbReference>
<dbReference type="Pfam" id="PF18900">
    <property type="entry name" value="DUF5656"/>
    <property type="match status" value="1"/>
</dbReference>
<protein>
    <submittedName>
        <fullName evidence="2">Uncharacterized protein</fullName>
    </submittedName>
</protein>
<keyword evidence="3" id="KW-1185">Reference proteome</keyword>
<organism evidence="2 3">
    <name type="scientific">Candidatus Chazhemtobacterium aquaticus</name>
    <dbReference type="NCBI Taxonomy" id="2715735"/>
    <lineage>
        <taxon>Bacteria</taxon>
        <taxon>Candidatus Chazhemtobacteraceae</taxon>
        <taxon>Candidatus Chazhemtobacterium</taxon>
    </lineage>
</organism>
<feature type="transmembrane region" description="Helical" evidence="1">
    <location>
        <begin position="32"/>
        <end position="49"/>
    </location>
</feature>
<feature type="transmembrane region" description="Helical" evidence="1">
    <location>
        <begin position="255"/>
        <end position="272"/>
    </location>
</feature>
<feature type="transmembrane region" description="Helical" evidence="1">
    <location>
        <begin position="56"/>
        <end position="77"/>
    </location>
</feature>